<comment type="caution">
    <text evidence="2">The sequence shown here is derived from an EMBL/GenBank/DDBJ whole genome shotgun (WGS) entry which is preliminary data.</text>
</comment>
<gene>
    <name evidence="2" type="ORF">C7M84_025176</name>
</gene>
<keyword evidence="1" id="KW-0945">Host-virus interaction</keyword>
<protein>
    <submittedName>
        <fullName evidence="2">Uncharacterized protein</fullName>
    </submittedName>
</protein>
<dbReference type="AlphaFoldDB" id="A0A3R7PSW4"/>
<proteinExistence type="predicted"/>
<name>A0A3R7PSW4_PENVA</name>
<sequence>MAVLSRCCGRIPLWEDPSLCTLLLTPPLSSPRTKLGHSHTIGIRKSPRIRPGFVISISSLIPDIRGRAEGVLSSDSYSLPSFVFLSRSSLSPPLTRFLHSSDSSLECLLFPPSLLFSSVLPPSLLHSLLRFFYSSVPSLSTFLFPPSLISPSILFPFPFPFPPLVPSLLSSLPHTLSLFPSLLYFCPVLQSLFSLLCPFLPLFLLSPRPSSIPSFTSLLCFFPPRFPPLPFLLLLSPSITRFPPIISFHSVLRLYSFHSTIHFLSFLPFTSPFLLSSLRLAPSPSRLSSCFLFHSLPPSHSGIPSPLLAYLLTCHAFCSSALPCPTLPSLALSLPLPSVHFPLLDRPYHPPTLLPPSIPRALPSPFSFLPPLPSSSLPLPPLPPSPSSSPWHLDACNISMLTIGHPMQAVAMLFLGPAGSLSPARTFSPFRRFFCLLLFSPFLLSPPFPLPSLPSLPPYLCLSLSIHPSRALHHSHSPFPSLIFSLPPFLYFFPSSFISYPLSLLHPSIPSLLLLSFTPYPPSSPSLPRRHCDPHRFLRKFLLPLPLPSLPSPSLPLPSSRPFSRCTSSRSFLVIS</sequence>
<dbReference type="Proteomes" id="UP000283509">
    <property type="component" value="Unassembled WGS sequence"/>
</dbReference>
<reference evidence="2 3" key="1">
    <citation type="submission" date="2018-04" db="EMBL/GenBank/DDBJ databases">
        <authorList>
            <person name="Zhang X."/>
            <person name="Yuan J."/>
            <person name="Li F."/>
            <person name="Xiang J."/>
        </authorList>
    </citation>
    <scope>NUCLEOTIDE SEQUENCE [LARGE SCALE GENOMIC DNA]</scope>
    <source>
        <tissue evidence="2">Muscle</tissue>
    </source>
</reference>
<evidence type="ECO:0000313" key="3">
    <source>
        <dbReference type="Proteomes" id="UP000283509"/>
    </source>
</evidence>
<dbReference type="PANTHER" id="PTHR13037:SF24">
    <property type="entry name" value="POLYCOMB PROTEIN PCL-RELATED"/>
    <property type="match status" value="1"/>
</dbReference>
<dbReference type="EMBL" id="QCYY01000937">
    <property type="protein sequence ID" value="ROT81667.1"/>
    <property type="molecule type" value="Genomic_DNA"/>
</dbReference>
<keyword evidence="3" id="KW-1185">Reference proteome</keyword>
<evidence type="ECO:0000313" key="2">
    <source>
        <dbReference type="EMBL" id="ROT81667.1"/>
    </source>
</evidence>
<organism evidence="2 3">
    <name type="scientific">Penaeus vannamei</name>
    <name type="common">Whiteleg shrimp</name>
    <name type="synonym">Litopenaeus vannamei</name>
    <dbReference type="NCBI Taxonomy" id="6689"/>
    <lineage>
        <taxon>Eukaryota</taxon>
        <taxon>Metazoa</taxon>
        <taxon>Ecdysozoa</taxon>
        <taxon>Arthropoda</taxon>
        <taxon>Crustacea</taxon>
        <taxon>Multicrustacea</taxon>
        <taxon>Malacostraca</taxon>
        <taxon>Eumalacostraca</taxon>
        <taxon>Eucarida</taxon>
        <taxon>Decapoda</taxon>
        <taxon>Dendrobranchiata</taxon>
        <taxon>Penaeoidea</taxon>
        <taxon>Penaeidae</taxon>
        <taxon>Penaeus</taxon>
    </lineage>
</organism>
<reference evidence="2 3" key="2">
    <citation type="submission" date="2019-01" db="EMBL/GenBank/DDBJ databases">
        <title>The decoding of complex shrimp genome reveals the adaptation for benthos swimmer, frequently molting mechanism and breeding impact on genome.</title>
        <authorList>
            <person name="Sun Y."/>
            <person name="Gao Y."/>
            <person name="Yu Y."/>
        </authorList>
    </citation>
    <scope>NUCLEOTIDE SEQUENCE [LARGE SCALE GENOMIC DNA]</scope>
    <source>
        <tissue evidence="2">Muscle</tissue>
    </source>
</reference>
<dbReference type="PANTHER" id="PTHR13037">
    <property type="entry name" value="FORMIN"/>
    <property type="match status" value="1"/>
</dbReference>
<evidence type="ECO:0000256" key="1">
    <source>
        <dbReference type="ARBA" id="ARBA00022581"/>
    </source>
</evidence>
<accession>A0A3R7PSW4</accession>